<organism evidence="1 2">
    <name type="scientific">Mucilaginibacter pocheonensis</name>
    <dbReference type="NCBI Taxonomy" id="398050"/>
    <lineage>
        <taxon>Bacteria</taxon>
        <taxon>Pseudomonadati</taxon>
        <taxon>Bacteroidota</taxon>
        <taxon>Sphingobacteriia</taxon>
        <taxon>Sphingobacteriales</taxon>
        <taxon>Sphingobacteriaceae</taxon>
        <taxon>Mucilaginibacter</taxon>
    </lineage>
</organism>
<dbReference type="Proteomes" id="UP001247620">
    <property type="component" value="Unassembled WGS sequence"/>
</dbReference>
<comment type="caution">
    <text evidence="1">The sequence shown here is derived from an EMBL/GenBank/DDBJ whole genome shotgun (WGS) entry which is preliminary data.</text>
</comment>
<evidence type="ECO:0000313" key="2">
    <source>
        <dbReference type="Proteomes" id="UP001247620"/>
    </source>
</evidence>
<proteinExistence type="predicted"/>
<evidence type="ECO:0000313" key="1">
    <source>
        <dbReference type="EMBL" id="MDR6944689.1"/>
    </source>
</evidence>
<accession>A0ABU1THG6</accession>
<dbReference type="RefSeq" id="WP_310101322.1">
    <property type="nucleotide sequence ID" value="NZ_JAVDUU010000004.1"/>
</dbReference>
<reference evidence="1 2" key="1">
    <citation type="submission" date="2023-07" db="EMBL/GenBank/DDBJ databases">
        <title>Sorghum-associated microbial communities from plants grown in Nebraska, USA.</title>
        <authorList>
            <person name="Schachtman D."/>
        </authorList>
    </citation>
    <scope>NUCLEOTIDE SEQUENCE [LARGE SCALE GENOMIC DNA]</scope>
    <source>
        <strain evidence="1 2">3262</strain>
    </source>
</reference>
<protein>
    <submittedName>
        <fullName evidence="1">Uncharacterized protein</fullName>
    </submittedName>
</protein>
<name>A0ABU1THG6_9SPHI</name>
<keyword evidence="2" id="KW-1185">Reference proteome</keyword>
<gene>
    <name evidence="1" type="ORF">J2W55_004549</name>
</gene>
<dbReference type="EMBL" id="JAVDUU010000004">
    <property type="protein sequence ID" value="MDR6944689.1"/>
    <property type="molecule type" value="Genomic_DNA"/>
</dbReference>
<sequence length="186" mass="21624">MQQQKSNNKAKRKRLIITIVSVLLFLSLCFYEKAYFIAAYMTFVPVHLNKGDKLYAADDRVSHDFNIDIYKLVRPMTLAEIDNLNIDSSKKAEFKKKFNPSAPLKIVTTGDAIIIKRLLRYKTTYIGDYIKRMSVNDKPYLYAIKPVVQMIDKVNNPDKIPDNYVIADTCYYIYTYQTTDSQTSIF</sequence>